<dbReference type="SMART" id="SM00028">
    <property type="entry name" value="TPR"/>
    <property type="match status" value="4"/>
</dbReference>
<evidence type="ECO:0000256" key="1">
    <source>
        <dbReference type="ARBA" id="ARBA00005820"/>
    </source>
</evidence>
<feature type="domain" description="OmpR/PhoB-type" evidence="7">
    <location>
        <begin position="17"/>
        <end position="92"/>
    </location>
</feature>
<dbReference type="InterPro" id="IPR027417">
    <property type="entry name" value="P-loop_NTPase"/>
</dbReference>
<organism evidence="9 10">
    <name type="scientific">Streptomyces vulcanius</name>
    <dbReference type="NCBI Taxonomy" id="1441876"/>
    <lineage>
        <taxon>Bacteria</taxon>
        <taxon>Bacillati</taxon>
        <taxon>Actinomycetota</taxon>
        <taxon>Actinomycetes</taxon>
        <taxon>Kitasatosporales</taxon>
        <taxon>Streptomycetaceae</taxon>
        <taxon>Streptomyces</taxon>
    </lineage>
</organism>
<dbReference type="InterPro" id="IPR019734">
    <property type="entry name" value="TPR_rpt"/>
</dbReference>
<dbReference type="PROSITE" id="PS50005">
    <property type="entry name" value="TPR"/>
    <property type="match status" value="1"/>
</dbReference>
<dbReference type="InterPro" id="IPR011990">
    <property type="entry name" value="TPR-like_helical_dom_sf"/>
</dbReference>
<dbReference type="PANTHER" id="PTHR35807:SF1">
    <property type="entry name" value="TRANSCRIPTIONAL REGULATOR REDD"/>
    <property type="match status" value="1"/>
</dbReference>
<dbReference type="InterPro" id="IPR051677">
    <property type="entry name" value="AfsR-DnrI-RedD_regulator"/>
</dbReference>
<dbReference type="EMBL" id="JBHSFK010000039">
    <property type="protein sequence ID" value="MFC4505963.1"/>
    <property type="molecule type" value="Genomic_DNA"/>
</dbReference>
<dbReference type="Gene3D" id="1.10.10.10">
    <property type="entry name" value="Winged helix-like DNA-binding domain superfamily/Winged helix DNA-binding domain"/>
    <property type="match status" value="1"/>
</dbReference>
<dbReference type="InterPro" id="IPR036388">
    <property type="entry name" value="WH-like_DNA-bd_sf"/>
</dbReference>
<evidence type="ECO:0000256" key="2">
    <source>
        <dbReference type="ARBA" id="ARBA00023012"/>
    </source>
</evidence>
<evidence type="ECO:0000256" key="5">
    <source>
        <dbReference type="ARBA" id="ARBA00023163"/>
    </source>
</evidence>
<sequence length="948" mass="101509">MTVEFGVLGSVEGSIDGRPVALGHARQRGVLAVLLVDVDHPVTVDQLIGRVWGERPPRQARSTLRGYLSRLRQALAATGEAVIARQPGGYVLTTAGTVTVDMHSFRRLTGQARAAADDTRAAALFEQGLRLWRAEPFAALDTPWLNALRDALVQERLAAQLDLGDLRLRLGQHTALLPELSARAAAHPLDERLAGQLMLALHRSGRSAEALDHYHRTRGRLARELGIDPGPALREIQSAVLRQDTVPQPGAPAQPSPPPAQLPLSVAAFTGRDGELARLDHLLPAAAGAGPVRPAAVVISAVSGTAGVGKTALAVHWAHRVREAFPDGQLYVNLRGFVPGGSITDPAEAVRGFLDALGVPPARIPNSLEAQAGLYRSLLAGRRVLVVLDNARDAEQVRPLLPGTPGCLALITSRNRLTGLAATEGAHLLSVDLLTPGQARDLLTGRLGPHRTAAEPAAVNEIVTQCAGLPLALAIVAARAAAQPRIPLTTHAHELREADSRLDALDGGDPATQVRAVFSWSYQALSADAAPLFRLLGLHPGPDTALPAVAALAGLPPTRTRALLTELTRGNLLTEHTPGRYALHDLLRIYATELVTTQDSAATRRAATHRLLDHYMHTAHAADALLTPRRRVPVSPAPAQPGAAAEELLDRREALAWFTAENPVVLAAIEQAPAGFETHTWQLATAVETFLSRQGRWPALAAAHTTALNAALRTNDKTGQANAHRGLALAQTHLNRPDDAGAHYAIALDLFKDLGDHAGQARIHKHLGRMSSDRGDYRQALGHAHQALTHYRAAHNMLGQADALTHIGRYSVRLGDHRQAALSCSRQALALVEEIGDIDGQAYTWRSLGYIHHHLGQYPQAIDCHRQAIDLYRKTDNRYHEAICLTEFGDTHHAAADPTAAHHAWTQALTITDEISLLGTAPLRAKLLHNLDRYPADAPPSPANTPGP</sequence>
<evidence type="ECO:0000313" key="9">
    <source>
        <dbReference type="EMBL" id="MFC4505963.1"/>
    </source>
</evidence>
<dbReference type="PRINTS" id="PR00364">
    <property type="entry name" value="DISEASERSIST"/>
</dbReference>
<dbReference type="SUPFAM" id="SSF52540">
    <property type="entry name" value="P-loop containing nucleoside triphosphate hydrolases"/>
    <property type="match status" value="1"/>
</dbReference>
<keyword evidence="2" id="KW-0902">Two-component regulatory system</keyword>
<dbReference type="InterPro" id="IPR005158">
    <property type="entry name" value="BTAD"/>
</dbReference>
<name>A0ABV9B691_9ACTN</name>
<dbReference type="Gene3D" id="3.40.50.300">
    <property type="entry name" value="P-loop containing nucleotide triphosphate hydrolases"/>
    <property type="match status" value="1"/>
</dbReference>
<feature type="repeat" description="TPR" evidence="6">
    <location>
        <begin position="842"/>
        <end position="875"/>
    </location>
</feature>
<evidence type="ECO:0000256" key="3">
    <source>
        <dbReference type="ARBA" id="ARBA00023015"/>
    </source>
</evidence>
<keyword evidence="3" id="KW-0805">Transcription regulation</keyword>
<dbReference type="Gene3D" id="1.25.40.10">
    <property type="entry name" value="Tetratricopeptide repeat domain"/>
    <property type="match status" value="3"/>
</dbReference>
<keyword evidence="10" id="KW-1185">Reference proteome</keyword>
<dbReference type="CDD" id="cd15831">
    <property type="entry name" value="BTAD"/>
    <property type="match status" value="1"/>
</dbReference>
<dbReference type="SUPFAM" id="SSF46894">
    <property type="entry name" value="C-terminal effector domain of the bipartite response regulators"/>
    <property type="match status" value="1"/>
</dbReference>
<dbReference type="Pfam" id="PF03704">
    <property type="entry name" value="BTAD"/>
    <property type="match status" value="1"/>
</dbReference>
<evidence type="ECO:0000259" key="8">
    <source>
        <dbReference type="SMART" id="SM01043"/>
    </source>
</evidence>
<dbReference type="InterPro" id="IPR016032">
    <property type="entry name" value="Sig_transdc_resp-reg_C-effctor"/>
</dbReference>
<dbReference type="PANTHER" id="PTHR35807">
    <property type="entry name" value="TRANSCRIPTIONAL REGULATOR REDD-RELATED"/>
    <property type="match status" value="1"/>
</dbReference>
<comment type="similarity">
    <text evidence="1">Belongs to the AfsR/DnrI/RedD regulatory family.</text>
</comment>
<evidence type="ECO:0000259" key="7">
    <source>
        <dbReference type="SMART" id="SM00862"/>
    </source>
</evidence>
<dbReference type="InterPro" id="IPR001867">
    <property type="entry name" value="OmpR/PhoB-type_DNA-bd"/>
</dbReference>
<evidence type="ECO:0000256" key="6">
    <source>
        <dbReference type="PROSITE-ProRule" id="PRU00339"/>
    </source>
</evidence>
<dbReference type="SMART" id="SM00862">
    <property type="entry name" value="Trans_reg_C"/>
    <property type="match status" value="1"/>
</dbReference>
<gene>
    <name evidence="9" type="ORF">ACFPIH_42055</name>
</gene>
<proteinExistence type="inferred from homology"/>
<keyword evidence="4" id="KW-0238">DNA-binding</keyword>
<keyword evidence="5" id="KW-0804">Transcription</keyword>
<evidence type="ECO:0000256" key="4">
    <source>
        <dbReference type="ARBA" id="ARBA00023125"/>
    </source>
</evidence>
<dbReference type="Pfam" id="PF13424">
    <property type="entry name" value="TPR_12"/>
    <property type="match status" value="2"/>
</dbReference>
<evidence type="ECO:0000313" key="10">
    <source>
        <dbReference type="Proteomes" id="UP001595839"/>
    </source>
</evidence>
<reference evidence="10" key="1">
    <citation type="journal article" date="2019" name="Int. J. Syst. Evol. Microbiol.">
        <title>The Global Catalogue of Microorganisms (GCM) 10K type strain sequencing project: providing services to taxonomists for standard genome sequencing and annotation.</title>
        <authorList>
            <consortium name="The Broad Institute Genomics Platform"/>
            <consortium name="The Broad Institute Genome Sequencing Center for Infectious Disease"/>
            <person name="Wu L."/>
            <person name="Ma J."/>
        </authorList>
    </citation>
    <scope>NUCLEOTIDE SEQUENCE [LARGE SCALE GENOMIC DNA]</scope>
    <source>
        <strain evidence="10">CGMCC 4.7177</strain>
    </source>
</reference>
<accession>A0ABV9B691</accession>
<feature type="domain" description="Bacterial transcriptional activator" evidence="8">
    <location>
        <begin position="100"/>
        <end position="241"/>
    </location>
</feature>
<dbReference type="SMART" id="SM01043">
    <property type="entry name" value="BTAD"/>
    <property type="match status" value="1"/>
</dbReference>
<dbReference type="RefSeq" id="WP_381183268.1">
    <property type="nucleotide sequence ID" value="NZ_JBHSFK010000039.1"/>
</dbReference>
<dbReference type="Proteomes" id="UP001595839">
    <property type="component" value="Unassembled WGS sequence"/>
</dbReference>
<comment type="caution">
    <text evidence="9">The sequence shown here is derived from an EMBL/GenBank/DDBJ whole genome shotgun (WGS) entry which is preliminary data.</text>
</comment>
<dbReference type="SUPFAM" id="SSF48452">
    <property type="entry name" value="TPR-like"/>
    <property type="match status" value="1"/>
</dbReference>
<dbReference type="Pfam" id="PF00486">
    <property type="entry name" value="Trans_reg_C"/>
    <property type="match status" value="1"/>
</dbReference>
<protein>
    <submittedName>
        <fullName evidence="9">BTAD domain-containing putative transcriptional regulator</fullName>
    </submittedName>
</protein>
<dbReference type="SUPFAM" id="SSF81901">
    <property type="entry name" value="HCP-like"/>
    <property type="match status" value="1"/>
</dbReference>
<keyword evidence="6" id="KW-0802">TPR repeat</keyword>